<keyword evidence="5" id="KW-0479">Metal-binding</keyword>
<organism evidence="16 17">
    <name type="scientific">Haliscomenobacter hydrossis (strain ATCC 27775 / DSM 1100 / LMG 10767 / O)</name>
    <dbReference type="NCBI Taxonomy" id="760192"/>
    <lineage>
        <taxon>Bacteria</taxon>
        <taxon>Pseudomonadati</taxon>
        <taxon>Bacteroidota</taxon>
        <taxon>Saprospiria</taxon>
        <taxon>Saprospirales</taxon>
        <taxon>Haliscomenobacteraceae</taxon>
        <taxon>Haliscomenobacter</taxon>
    </lineage>
</organism>
<dbReference type="GO" id="GO:0016020">
    <property type="term" value="C:membrane"/>
    <property type="evidence" value="ECO:0007669"/>
    <property type="project" value="InterPro"/>
</dbReference>
<dbReference type="KEGG" id="hhy:Halhy_1608"/>
<proteinExistence type="predicted"/>
<evidence type="ECO:0000256" key="1">
    <source>
        <dbReference type="ARBA" id="ARBA00001947"/>
    </source>
</evidence>
<dbReference type="GO" id="GO:0080132">
    <property type="term" value="F:fatty acid 2-hydroxylase activity"/>
    <property type="evidence" value="ECO:0007669"/>
    <property type="project" value="InterPro"/>
</dbReference>
<feature type="transmembrane region" description="Helical" evidence="14">
    <location>
        <begin position="142"/>
        <end position="162"/>
    </location>
</feature>
<sequence>MKTEKTKAYLSNEDVSVPLFKNKWVDRFTRTHIAIPVSIFFVYSACLLYYTAAKTELTWPVVTGLFFAGLLLFTYVEYLVHRYVYHMEGDTPTKKEVQYKMHGVHHDYPKDKQRLAMPPFLSITIATILLLIFELILDKYSFSFLAGFLVGYAMYLLVHYSVHIFRMPNNFMKALWINHSIHHYSPEDAMFGVSSPLWDYVFGTTPKKKGIKTAEIVVNDNL</sequence>
<dbReference type="Pfam" id="PF04116">
    <property type="entry name" value="FA_hydroxylase"/>
    <property type="match status" value="1"/>
</dbReference>
<keyword evidence="3" id="KW-0444">Lipid biosynthesis</keyword>
<evidence type="ECO:0000256" key="3">
    <source>
        <dbReference type="ARBA" id="ARBA00022516"/>
    </source>
</evidence>
<evidence type="ECO:0000256" key="11">
    <source>
        <dbReference type="ARBA" id="ARBA00023098"/>
    </source>
</evidence>
<comment type="subcellular location">
    <subcellularLocation>
        <location evidence="2">Endoplasmic reticulum membrane</location>
        <topology evidence="2">Multi-pass membrane protein</topology>
    </subcellularLocation>
</comment>
<evidence type="ECO:0000256" key="14">
    <source>
        <dbReference type="SAM" id="Phobius"/>
    </source>
</evidence>
<evidence type="ECO:0000256" key="5">
    <source>
        <dbReference type="ARBA" id="ARBA00022723"/>
    </source>
</evidence>
<dbReference type="Proteomes" id="UP000008461">
    <property type="component" value="Chromosome"/>
</dbReference>
<evidence type="ECO:0000256" key="13">
    <source>
        <dbReference type="ARBA" id="ARBA00023160"/>
    </source>
</evidence>
<keyword evidence="13" id="KW-0275">Fatty acid biosynthesis</keyword>
<accession>F4L0L7</accession>
<evidence type="ECO:0000313" key="17">
    <source>
        <dbReference type="Proteomes" id="UP000008461"/>
    </source>
</evidence>
<keyword evidence="11" id="KW-0443">Lipid metabolism</keyword>
<dbReference type="GO" id="GO:0006633">
    <property type="term" value="P:fatty acid biosynthetic process"/>
    <property type="evidence" value="ECO:0007669"/>
    <property type="project" value="UniProtKB-KW"/>
</dbReference>
<keyword evidence="9 14" id="KW-1133">Transmembrane helix</keyword>
<dbReference type="STRING" id="760192.Halhy_1608"/>
<dbReference type="RefSeq" id="WP_013764053.1">
    <property type="nucleotide sequence ID" value="NC_015510.1"/>
</dbReference>
<evidence type="ECO:0000256" key="6">
    <source>
        <dbReference type="ARBA" id="ARBA00022824"/>
    </source>
</evidence>
<dbReference type="eggNOG" id="COG3000">
    <property type="taxonomic scope" value="Bacteria"/>
</dbReference>
<gene>
    <name evidence="16" type="ordered locus">Halhy_1608</name>
</gene>
<dbReference type="PANTHER" id="PTHR12863">
    <property type="entry name" value="FATTY ACID HYDROXYLASE"/>
    <property type="match status" value="1"/>
</dbReference>
<dbReference type="EMBL" id="CP002691">
    <property type="protein sequence ID" value="AEE49499.1"/>
    <property type="molecule type" value="Genomic_DNA"/>
</dbReference>
<dbReference type="AlphaFoldDB" id="F4L0L7"/>
<evidence type="ECO:0000256" key="8">
    <source>
        <dbReference type="ARBA" id="ARBA00022833"/>
    </source>
</evidence>
<evidence type="ECO:0000313" key="16">
    <source>
        <dbReference type="EMBL" id="AEE49499.1"/>
    </source>
</evidence>
<reference evidence="16 17" key="1">
    <citation type="journal article" date="2011" name="Stand. Genomic Sci.">
        <title>Complete genome sequence of Haliscomenobacter hydrossis type strain (O).</title>
        <authorList>
            <consortium name="US DOE Joint Genome Institute (JGI-PGF)"/>
            <person name="Daligault H."/>
            <person name="Lapidus A."/>
            <person name="Zeytun A."/>
            <person name="Nolan M."/>
            <person name="Lucas S."/>
            <person name="Del Rio T.G."/>
            <person name="Tice H."/>
            <person name="Cheng J.F."/>
            <person name="Tapia R."/>
            <person name="Han C."/>
            <person name="Goodwin L."/>
            <person name="Pitluck S."/>
            <person name="Liolios K."/>
            <person name="Pagani I."/>
            <person name="Ivanova N."/>
            <person name="Huntemann M."/>
            <person name="Mavromatis K."/>
            <person name="Mikhailova N."/>
            <person name="Pati A."/>
            <person name="Chen A."/>
            <person name="Palaniappan K."/>
            <person name="Land M."/>
            <person name="Hauser L."/>
            <person name="Brambilla E.M."/>
            <person name="Rohde M."/>
            <person name="Verbarg S."/>
            <person name="Goker M."/>
            <person name="Bristow J."/>
            <person name="Eisen J.A."/>
            <person name="Markowitz V."/>
            <person name="Hugenholtz P."/>
            <person name="Kyrpides N.C."/>
            <person name="Klenk H.P."/>
            <person name="Woyke T."/>
        </authorList>
    </citation>
    <scope>NUCLEOTIDE SEQUENCE [LARGE SCALE GENOMIC DNA]</scope>
    <source>
        <strain evidence="17">ATCC 27775 / DSM 1100 / LMG 10767 / O</strain>
    </source>
</reference>
<name>F4L0L7_HALH1</name>
<keyword evidence="12 14" id="KW-0472">Membrane</keyword>
<keyword evidence="4 14" id="KW-0812">Transmembrane</keyword>
<keyword evidence="10" id="KW-0560">Oxidoreductase</keyword>
<keyword evidence="7" id="KW-0276">Fatty acid metabolism</keyword>
<dbReference type="GO" id="GO:0005506">
    <property type="term" value="F:iron ion binding"/>
    <property type="evidence" value="ECO:0007669"/>
    <property type="project" value="InterPro"/>
</dbReference>
<dbReference type="PANTHER" id="PTHR12863:SF1">
    <property type="entry name" value="FATTY ACID 2-HYDROXYLASE"/>
    <property type="match status" value="1"/>
</dbReference>
<protein>
    <submittedName>
        <fullName evidence="16">Fatty acid hydroxylase</fullName>
    </submittedName>
</protein>
<feature type="transmembrane region" description="Helical" evidence="14">
    <location>
        <begin position="57"/>
        <end position="80"/>
    </location>
</feature>
<evidence type="ECO:0000256" key="12">
    <source>
        <dbReference type="ARBA" id="ARBA00023136"/>
    </source>
</evidence>
<keyword evidence="6" id="KW-0256">Endoplasmic reticulum</keyword>
<reference key="2">
    <citation type="submission" date="2011-04" db="EMBL/GenBank/DDBJ databases">
        <title>Complete sequence of chromosome of Haliscomenobacter hydrossis DSM 1100.</title>
        <authorList>
            <consortium name="US DOE Joint Genome Institute (JGI-PGF)"/>
            <person name="Lucas S."/>
            <person name="Han J."/>
            <person name="Lapidus A."/>
            <person name="Bruce D."/>
            <person name="Goodwin L."/>
            <person name="Pitluck S."/>
            <person name="Peters L."/>
            <person name="Kyrpides N."/>
            <person name="Mavromatis K."/>
            <person name="Ivanova N."/>
            <person name="Ovchinnikova G."/>
            <person name="Pagani I."/>
            <person name="Daligault H."/>
            <person name="Detter J.C."/>
            <person name="Han C."/>
            <person name="Land M."/>
            <person name="Hauser L."/>
            <person name="Markowitz V."/>
            <person name="Cheng J.-F."/>
            <person name="Hugenholtz P."/>
            <person name="Woyke T."/>
            <person name="Wu D."/>
            <person name="Verbarg S."/>
            <person name="Frueling A."/>
            <person name="Brambilla E."/>
            <person name="Klenk H.-P."/>
            <person name="Eisen J.A."/>
        </authorList>
    </citation>
    <scope>NUCLEOTIDE SEQUENCE</scope>
    <source>
        <strain>DSM 1100</strain>
    </source>
</reference>
<evidence type="ECO:0000256" key="9">
    <source>
        <dbReference type="ARBA" id="ARBA00022989"/>
    </source>
</evidence>
<keyword evidence="8" id="KW-0862">Zinc</keyword>
<dbReference type="InterPro" id="IPR014430">
    <property type="entry name" value="Scs7"/>
</dbReference>
<feature type="transmembrane region" description="Helical" evidence="14">
    <location>
        <begin position="33"/>
        <end position="51"/>
    </location>
</feature>
<dbReference type="OrthoDB" id="9784228at2"/>
<dbReference type="HOGENOM" id="CLU_034756_1_1_10"/>
<dbReference type="InterPro" id="IPR006694">
    <property type="entry name" value="Fatty_acid_hydroxylase"/>
</dbReference>
<evidence type="ECO:0000256" key="4">
    <source>
        <dbReference type="ARBA" id="ARBA00022692"/>
    </source>
</evidence>
<evidence type="ECO:0000256" key="10">
    <source>
        <dbReference type="ARBA" id="ARBA00023002"/>
    </source>
</evidence>
<comment type="cofactor">
    <cofactor evidence="1">
        <name>Zn(2+)</name>
        <dbReference type="ChEBI" id="CHEBI:29105"/>
    </cofactor>
</comment>
<feature type="domain" description="Fatty acid hydroxylase" evidence="15">
    <location>
        <begin position="67"/>
        <end position="204"/>
    </location>
</feature>
<evidence type="ECO:0000256" key="2">
    <source>
        <dbReference type="ARBA" id="ARBA00004477"/>
    </source>
</evidence>
<evidence type="ECO:0000256" key="7">
    <source>
        <dbReference type="ARBA" id="ARBA00022832"/>
    </source>
</evidence>
<feature type="transmembrane region" description="Helical" evidence="14">
    <location>
        <begin position="115"/>
        <end position="136"/>
    </location>
</feature>
<evidence type="ECO:0000259" key="15">
    <source>
        <dbReference type="Pfam" id="PF04116"/>
    </source>
</evidence>
<keyword evidence="17" id="KW-1185">Reference proteome</keyword>